<dbReference type="AlphaFoldDB" id="A0A0L0FFJ6"/>
<reference evidence="3 4" key="1">
    <citation type="submission" date="2011-02" db="EMBL/GenBank/DDBJ databases">
        <title>The Genome Sequence of Sphaeroforma arctica JP610.</title>
        <authorList>
            <consortium name="The Broad Institute Genome Sequencing Platform"/>
            <person name="Russ C."/>
            <person name="Cuomo C."/>
            <person name="Young S.K."/>
            <person name="Zeng Q."/>
            <person name="Gargeya S."/>
            <person name="Alvarado L."/>
            <person name="Berlin A."/>
            <person name="Chapman S.B."/>
            <person name="Chen Z."/>
            <person name="Freedman E."/>
            <person name="Gellesch M."/>
            <person name="Goldberg J."/>
            <person name="Griggs A."/>
            <person name="Gujja S."/>
            <person name="Heilman E."/>
            <person name="Heiman D."/>
            <person name="Howarth C."/>
            <person name="Mehta T."/>
            <person name="Neiman D."/>
            <person name="Pearson M."/>
            <person name="Roberts A."/>
            <person name="Saif S."/>
            <person name="Shea T."/>
            <person name="Shenoy N."/>
            <person name="Sisk P."/>
            <person name="Stolte C."/>
            <person name="Sykes S."/>
            <person name="White J."/>
            <person name="Yandava C."/>
            <person name="Burger G."/>
            <person name="Gray M.W."/>
            <person name="Holland P.W.H."/>
            <person name="King N."/>
            <person name="Lang F.B.F."/>
            <person name="Roger A.J."/>
            <person name="Ruiz-Trillo I."/>
            <person name="Haas B."/>
            <person name="Nusbaum C."/>
            <person name="Birren B."/>
        </authorList>
    </citation>
    <scope>NUCLEOTIDE SEQUENCE [LARGE SCALE GENOMIC DNA]</scope>
    <source>
        <strain evidence="3 4">JP610</strain>
    </source>
</reference>
<keyword evidence="4" id="KW-1185">Reference proteome</keyword>
<proteinExistence type="predicted"/>
<evidence type="ECO:0000256" key="1">
    <source>
        <dbReference type="SAM" id="MobiDB-lite"/>
    </source>
</evidence>
<sequence>MPQHWSEDVIPGFDVWAMYFGAGMLAFNFVLIMAVLYSTSGDSSEPAVIMIPTPNKEPLGEDESKIRSHTYQNVTQRLGKGSEQEKQAQTKEQ</sequence>
<keyword evidence="2" id="KW-0472">Membrane</keyword>
<dbReference type="GeneID" id="25912433"/>
<dbReference type="RefSeq" id="XP_014149454.1">
    <property type="nucleotide sequence ID" value="XM_014293979.1"/>
</dbReference>
<dbReference type="EMBL" id="KQ243554">
    <property type="protein sequence ID" value="KNC75552.1"/>
    <property type="molecule type" value="Genomic_DNA"/>
</dbReference>
<keyword evidence="2" id="KW-1133">Transmembrane helix</keyword>
<evidence type="ECO:0000256" key="2">
    <source>
        <dbReference type="SAM" id="Phobius"/>
    </source>
</evidence>
<organism evidence="3 4">
    <name type="scientific">Sphaeroforma arctica JP610</name>
    <dbReference type="NCBI Taxonomy" id="667725"/>
    <lineage>
        <taxon>Eukaryota</taxon>
        <taxon>Ichthyosporea</taxon>
        <taxon>Ichthyophonida</taxon>
        <taxon>Sphaeroforma</taxon>
    </lineage>
</organism>
<keyword evidence="2" id="KW-0812">Transmembrane</keyword>
<protein>
    <submittedName>
        <fullName evidence="3">Uncharacterized protein</fullName>
    </submittedName>
</protein>
<gene>
    <name evidence="3" type="ORF">SARC_11929</name>
</gene>
<evidence type="ECO:0000313" key="4">
    <source>
        <dbReference type="Proteomes" id="UP000054560"/>
    </source>
</evidence>
<feature type="compositionally biased region" description="Basic and acidic residues" evidence="1">
    <location>
        <begin position="80"/>
        <end position="93"/>
    </location>
</feature>
<feature type="region of interest" description="Disordered" evidence="1">
    <location>
        <begin position="70"/>
        <end position="93"/>
    </location>
</feature>
<accession>A0A0L0FFJ6</accession>
<evidence type="ECO:0000313" key="3">
    <source>
        <dbReference type="EMBL" id="KNC75552.1"/>
    </source>
</evidence>
<dbReference type="Proteomes" id="UP000054560">
    <property type="component" value="Unassembled WGS sequence"/>
</dbReference>
<name>A0A0L0FFJ6_9EUKA</name>
<feature type="transmembrane region" description="Helical" evidence="2">
    <location>
        <begin position="16"/>
        <end position="37"/>
    </location>
</feature>